<dbReference type="InterPro" id="IPR036390">
    <property type="entry name" value="WH_DNA-bd_sf"/>
</dbReference>
<accession>A0A663A0K5</accession>
<evidence type="ECO:0000313" key="3">
    <source>
        <dbReference type="Proteomes" id="UP000408523"/>
    </source>
</evidence>
<dbReference type="PANTHER" id="PTHR34704">
    <property type="entry name" value="ATPASE"/>
    <property type="match status" value="1"/>
</dbReference>
<sequence length="492" mass="57317">MLGQFQMRNFASKHESMDKLIGRDKEHAELERCLNSDRSELVIVYGRRRIGKTFLIEEFFDREFDFKYVGAHGMTTRRQLNNFLNVLNSYSGKKFSHLSNWDEAFYALEEYLSSLPADRKRIVFIDEMPWMDSGKSIFVSALENFWNGWAMSQRNIMLIATGSATSWMKDKIVANKGGLHARVTCNLHLSPFTLNETERYLATRGIEWDRYQLTQTYMVLGGVPFYYSLLDPALSLSQNIDRLFFNEGALLKLEFEELYNALFDNADLYTSIVQLLSEHESGMTSKDIFQSLSSKSSNITKAIKNLERSDMIEKWLQYGNKRRGAVYRLTDFFSLFYFKFLADNLSHDDEWWSNHLDSGNVFDWMGSSFELVCMRHHKQIKSALGIRGMATSLSTWQVKPNKEEGMPGGQIDMIIERADRIIHLCEMKFCMDTYRIKPEYERRLRDRSGLFRELTKTNKTLVHTFITTYGVANGKNRSIVHSEVTMDDLFNS</sequence>
<feature type="domain" description="ATPase" evidence="1">
    <location>
        <begin position="23"/>
        <end position="224"/>
    </location>
</feature>
<dbReference type="AlphaFoldDB" id="A0A663A0K5"/>
<proteinExistence type="predicted"/>
<protein>
    <submittedName>
        <fullName evidence="2">Archaeal ATPase</fullName>
    </submittedName>
</protein>
<dbReference type="Pfam" id="PF01637">
    <property type="entry name" value="ATPase_2"/>
    <property type="match status" value="1"/>
</dbReference>
<dbReference type="PANTHER" id="PTHR34704:SF1">
    <property type="entry name" value="ATPASE"/>
    <property type="match status" value="1"/>
</dbReference>
<dbReference type="Gene3D" id="3.40.50.300">
    <property type="entry name" value="P-loop containing nucleotide triphosphate hydrolases"/>
    <property type="match status" value="1"/>
</dbReference>
<dbReference type="InterPro" id="IPR011579">
    <property type="entry name" value="ATPase_dom"/>
</dbReference>
<gene>
    <name evidence="2" type="ORF">EH214_01952</name>
</gene>
<reference evidence="2 3" key="1">
    <citation type="journal article" date="2019" name="Nat. Commun.">
        <title>Gram positive-like bacteriocins with broad spectrum anti-Bacteroidales activity encoded on mobile elements of the human gut microbiota.</title>
        <authorList>
            <person name="Bechon N."/>
            <person name="Coyne M.J.Jr."/>
            <person name="Laclare-Mceneany V."/>
            <person name="Chatzidaki-Livanis M."/>
            <person name="Ghigo J.-M."/>
            <person name="Comstock L.E."/>
        </authorList>
    </citation>
    <scope>NUCLEOTIDE SEQUENCE [LARGE SCALE GENOMIC DNA]</scope>
    <source>
        <strain evidence="2 3">CL01T12C17</strain>
    </source>
</reference>
<dbReference type="EMBL" id="RWHZ01000022">
    <property type="protein sequence ID" value="TSE48797.1"/>
    <property type="molecule type" value="Genomic_DNA"/>
</dbReference>
<dbReference type="Proteomes" id="UP000408523">
    <property type="component" value="Unassembled WGS sequence"/>
</dbReference>
<dbReference type="SUPFAM" id="SSF52540">
    <property type="entry name" value="P-loop containing nucleoside triphosphate hydrolases"/>
    <property type="match status" value="1"/>
</dbReference>
<organism evidence="2 3">
    <name type="scientific">Phocaeicola vulgatus</name>
    <name type="common">Bacteroides vulgatus</name>
    <dbReference type="NCBI Taxonomy" id="821"/>
    <lineage>
        <taxon>Bacteria</taxon>
        <taxon>Pseudomonadati</taxon>
        <taxon>Bacteroidota</taxon>
        <taxon>Bacteroidia</taxon>
        <taxon>Bacteroidales</taxon>
        <taxon>Bacteroidaceae</taxon>
        <taxon>Phocaeicola</taxon>
    </lineage>
</organism>
<evidence type="ECO:0000313" key="2">
    <source>
        <dbReference type="EMBL" id="TSE48797.1"/>
    </source>
</evidence>
<dbReference type="InterPro" id="IPR027417">
    <property type="entry name" value="P-loop_NTPase"/>
</dbReference>
<dbReference type="SUPFAM" id="SSF46785">
    <property type="entry name" value="Winged helix' DNA-binding domain"/>
    <property type="match status" value="1"/>
</dbReference>
<dbReference type="InterPro" id="IPR036388">
    <property type="entry name" value="WH-like_DNA-bd_sf"/>
</dbReference>
<evidence type="ECO:0000259" key="1">
    <source>
        <dbReference type="Pfam" id="PF01637"/>
    </source>
</evidence>
<dbReference type="GO" id="GO:0005524">
    <property type="term" value="F:ATP binding"/>
    <property type="evidence" value="ECO:0007669"/>
    <property type="project" value="InterPro"/>
</dbReference>
<name>A0A663A0K5_PHOVU</name>
<comment type="caution">
    <text evidence="2">The sequence shown here is derived from an EMBL/GenBank/DDBJ whole genome shotgun (WGS) entry which is preliminary data.</text>
</comment>
<dbReference type="Gene3D" id="1.10.10.10">
    <property type="entry name" value="Winged helix-like DNA-binding domain superfamily/Winged helix DNA-binding domain"/>
    <property type="match status" value="1"/>
</dbReference>